<comment type="function">
    <text evidence="5">Regulates transcriptional attenuation of the pyrimidine nucleotide (pyr) operon by binding in a uridine-dependent manner to specific sites on pyr mRNA. This disrupts an antiterminator hairpin in the RNA and favors formation of a downstream transcription terminator, leading to a reduced expression of downstream genes.</text>
</comment>
<dbReference type="CDD" id="cd06223">
    <property type="entry name" value="PRTases_typeI"/>
    <property type="match status" value="1"/>
</dbReference>
<dbReference type="GO" id="GO:0006353">
    <property type="term" value="P:DNA-templated transcription termination"/>
    <property type="evidence" value="ECO:0007669"/>
    <property type="project" value="UniProtKB-UniRule"/>
</dbReference>
<evidence type="ECO:0000256" key="1">
    <source>
        <dbReference type="ARBA" id="ARBA00005565"/>
    </source>
</evidence>
<keyword evidence="5 7" id="KW-0328">Glycosyltransferase</keyword>
<dbReference type="InterPro" id="IPR000836">
    <property type="entry name" value="PRTase_dom"/>
</dbReference>
<evidence type="ECO:0000313" key="7">
    <source>
        <dbReference type="EMBL" id="MBC8596258.1"/>
    </source>
</evidence>
<keyword evidence="5" id="KW-0694">RNA-binding</keyword>
<dbReference type="InterPro" id="IPR050137">
    <property type="entry name" value="PyrR_bifunctional"/>
</dbReference>
<evidence type="ECO:0000256" key="4">
    <source>
        <dbReference type="ARBA" id="ARBA00023163"/>
    </source>
</evidence>
<evidence type="ECO:0000313" key="8">
    <source>
        <dbReference type="Proteomes" id="UP000647416"/>
    </source>
</evidence>
<dbReference type="Gene3D" id="3.40.50.2020">
    <property type="match status" value="1"/>
</dbReference>
<dbReference type="GO" id="GO:0004845">
    <property type="term" value="F:uracil phosphoribosyltransferase activity"/>
    <property type="evidence" value="ECO:0007669"/>
    <property type="project" value="UniProtKB-UniRule"/>
</dbReference>
<dbReference type="FunFam" id="3.40.50.2020:FF:000020">
    <property type="entry name" value="Bifunctional protein PyrR"/>
    <property type="match status" value="1"/>
</dbReference>
<dbReference type="EMBL" id="JACRTE010000004">
    <property type="protein sequence ID" value="MBC8596258.1"/>
    <property type="molecule type" value="Genomic_DNA"/>
</dbReference>
<dbReference type="NCBIfam" id="NF003548">
    <property type="entry name" value="PRK05205.1-4"/>
    <property type="match status" value="1"/>
</dbReference>
<dbReference type="InterPro" id="IPR029057">
    <property type="entry name" value="PRTase-like"/>
</dbReference>
<proteinExistence type="inferred from homology"/>
<comment type="function">
    <text evidence="5">Also displays a weak uracil phosphoribosyltransferase activity which is not physiologically significant.</text>
</comment>
<dbReference type="Pfam" id="PF00156">
    <property type="entry name" value="Pribosyltran"/>
    <property type="match status" value="1"/>
</dbReference>
<keyword evidence="4 5" id="KW-0804">Transcription</keyword>
<organism evidence="7 8">
    <name type="scientific">Qingrenia yutianensis</name>
    <dbReference type="NCBI Taxonomy" id="2763676"/>
    <lineage>
        <taxon>Bacteria</taxon>
        <taxon>Bacillati</taxon>
        <taxon>Bacillota</taxon>
        <taxon>Clostridia</taxon>
        <taxon>Eubacteriales</taxon>
        <taxon>Oscillospiraceae</taxon>
        <taxon>Qingrenia</taxon>
    </lineage>
</organism>
<comment type="catalytic activity">
    <reaction evidence="5">
        <text>UMP + diphosphate = 5-phospho-alpha-D-ribose 1-diphosphate + uracil</text>
        <dbReference type="Rhea" id="RHEA:13017"/>
        <dbReference type="ChEBI" id="CHEBI:17568"/>
        <dbReference type="ChEBI" id="CHEBI:33019"/>
        <dbReference type="ChEBI" id="CHEBI:57865"/>
        <dbReference type="ChEBI" id="CHEBI:58017"/>
        <dbReference type="EC" id="2.4.2.9"/>
    </reaction>
</comment>
<gene>
    <name evidence="5 7" type="primary">pyrR</name>
    <name evidence="7" type="ORF">H8706_05170</name>
</gene>
<reference evidence="7" key="1">
    <citation type="submission" date="2020-08" db="EMBL/GenBank/DDBJ databases">
        <title>Genome public.</title>
        <authorList>
            <person name="Liu C."/>
            <person name="Sun Q."/>
        </authorList>
    </citation>
    <scope>NUCLEOTIDE SEQUENCE</scope>
    <source>
        <strain evidence="7">NSJ-50</strain>
    </source>
</reference>
<dbReference type="RefSeq" id="WP_262431761.1">
    <property type="nucleotide sequence ID" value="NZ_JACRTE010000004.1"/>
</dbReference>
<evidence type="ECO:0000259" key="6">
    <source>
        <dbReference type="Pfam" id="PF00156"/>
    </source>
</evidence>
<keyword evidence="8" id="KW-1185">Reference proteome</keyword>
<evidence type="ECO:0000256" key="2">
    <source>
        <dbReference type="ARBA" id="ARBA00022472"/>
    </source>
</evidence>
<dbReference type="PANTHER" id="PTHR11608">
    <property type="entry name" value="BIFUNCTIONAL PROTEIN PYRR"/>
    <property type="match status" value="1"/>
</dbReference>
<dbReference type="NCBIfam" id="NF003549">
    <property type="entry name" value="PRK05205.1-5"/>
    <property type="match status" value="1"/>
</dbReference>
<comment type="caution">
    <text evidence="7">The sequence shown here is derived from an EMBL/GenBank/DDBJ whole genome shotgun (WGS) entry which is preliminary data.</text>
</comment>
<dbReference type="PANTHER" id="PTHR11608:SF0">
    <property type="entry name" value="BIFUNCTIONAL PROTEIN PYRR"/>
    <property type="match status" value="1"/>
</dbReference>
<name>A0A926F8K6_9FIRM</name>
<dbReference type="Proteomes" id="UP000647416">
    <property type="component" value="Unassembled WGS sequence"/>
</dbReference>
<dbReference type="GO" id="GO:0003723">
    <property type="term" value="F:RNA binding"/>
    <property type="evidence" value="ECO:0007669"/>
    <property type="project" value="UniProtKB-UniRule"/>
</dbReference>
<evidence type="ECO:0000256" key="3">
    <source>
        <dbReference type="ARBA" id="ARBA00023015"/>
    </source>
</evidence>
<dbReference type="EC" id="2.4.2.9" evidence="5"/>
<feature type="domain" description="Phosphoribosyltransferase" evidence="6">
    <location>
        <begin position="5"/>
        <end position="152"/>
    </location>
</feature>
<keyword evidence="2 5" id="KW-0806">Transcription termination</keyword>
<dbReference type="SUPFAM" id="SSF53271">
    <property type="entry name" value="PRTase-like"/>
    <property type="match status" value="1"/>
</dbReference>
<comment type="subunit">
    <text evidence="5">Homodimer and homohexamer; in equilibrium.</text>
</comment>
<keyword evidence="3 5" id="KW-0805">Transcription regulation</keyword>
<protein>
    <recommendedName>
        <fullName evidence="5">Bifunctional protein PyrR</fullName>
    </recommendedName>
    <domain>
        <recommendedName>
            <fullName evidence="5">Pyrimidine operon regulatory protein</fullName>
        </recommendedName>
    </domain>
    <domain>
        <recommendedName>
            <fullName evidence="5">Uracil phosphoribosyltransferase</fullName>
            <shortName evidence="5">UPRTase</shortName>
            <ecNumber evidence="5">2.4.2.9</ecNumber>
        </recommendedName>
    </domain>
</protein>
<sequence length="178" mass="19726">MKLKSEILDSSAFNRALVRIAHQIIEKNSNVENLAVIGIKTRGVPIAQRIAKNIYDIEGVKVDVGVLDITLYRDDLSHISPDPIINSTDINFDINGKTVVLADDVIYTGRTVRAAMDAVMSIGRPDKIELFTMVDRGHRELPIRADFVGKNLPTSHSEVVKVNLTETDGKDNVEIYSL</sequence>
<dbReference type="AlphaFoldDB" id="A0A926F8K6"/>
<feature type="short sequence motif" description="PRPP-binding" evidence="5">
    <location>
        <begin position="99"/>
        <end position="111"/>
    </location>
</feature>
<comment type="similarity">
    <text evidence="1 5">Belongs to the purine/pyrimidine phosphoribosyltransferase family. PyrR subfamily.</text>
</comment>
<dbReference type="HAMAP" id="MF_01219">
    <property type="entry name" value="PyrR"/>
    <property type="match status" value="1"/>
</dbReference>
<keyword evidence="5 7" id="KW-0808">Transferase</keyword>
<dbReference type="InterPro" id="IPR023050">
    <property type="entry name" value="PyrR"/>
</dbReference>
<evidence type="ECO:0000256" key="5">
    <source>
        <dbReference type="HAMAP-Rule" id="MF_01219"/>
    </source>
</evidence>
<accession>A0A926F8K6</accession>